<evidence type="ECO:0000259" key="11">
    <source>
        <dbReference type="PROSITE" id="PS50089"/>
    </source>
</evidence>
<dbReference type="OMA" id="HFYRNDE"/>
<dbReference type="FunFam" id="3.10.20.90:FF:000099">
    <property type="entry name" value="Polycomb group RING finger protein 1"/>
    <property type="match status" value="1"/>
</dbReference>
<name>A0A7M7NTY4_STRPU</name>
<evidence type="ECO:0000256" key="3">
    <source>
        <dbReference type="ARBA" id="ARBA00022723"/>
    </source>
</evidence>
<accession>A0A7M7NTY4</accession>
<dbReference type="Gene3D" id="3.30.40.10">
    <property type="entry name" value="Zinc/RING finger domain, C3HC4 (zinc finger)"/>
    <property type="match status" value="1"/>
</dbReference>
<keyword evidence="8" id="KW-0539">Nucleus</keyword>
<dbReference type="InParanoid" id="A0A7M7NTY4"/>
<dbReference type="GO" id="GO:0000122">
    <property type="term" value="P:negative regulation of transcription by RNA polymerase II"/>
    <property type="evidence" value="ECO:0000318"/>
    <property type="project" value="GO_Central"/>
</dbReference>
<evidence type="ECO:0000313" key="12">
    <source>
        <dbReference type="EnsemblMetazoa" id="XP_030841690"/>
    </source>
</evidence>
<keyword evidence="7" id="KW-0804">Transcription</keyword>
<dbReference type="Pfam" id="PF13923">
    <property type="entry name" value="zf-C3HC4_2"/>
    <property type="match status" value="1"/>
</dbReference>
<keyword evidence="2" id="KW-0678">Repressor</keyword>
<dbReference type="RefSeq" id="XP_030841690.1">
    <property type="nucleotide sequence ID" value="XM_030985830.1"/>
</dbReference>
<protein>
    <recommendedName>
        <fullName evidence="9">Polycomb group RING finger protein 1</fullName>
    </recommendedName>
</protein>
<comment type="subcellular location">
    <subcellularLocation>
        <location evidence="1">Nucleus</location>
    </subcellularLocation>
</comment>
<dbReference type="RefSeq" id="XP_030841691.1">
    <property type="nucleotide sequence ID" value="XM_030985831.1"/>
</dbReference>
<evidence type="ECO:0000256" key="5">
    <source>
        <dbReference type="ARBA" id="ARBA00022833"/>
    </source>
</evidence>
<dbReference type="SUPFAM" id="SSF57850">
    <property type="entry name" value="RING/U-box"/>
    <property type="match status" value="1"/>
</dbReference>
<dbReference type="Pfam" id="PF16207">
    <property type="entry name" value="RAWUL"/>
    <property type="match status" value="1"/>
</dbReference>
<evidence type="ECO:0000256" key="8">
    <source>
        <dbReference type="ARBA" id="ARBA00023242"/>
    </source>
</evidence>
<reference evidence="12" key="2">
    <citation type="submission" date="2021-01" db="UniProtKB">
        <authorList>
            <consortium name="EnsemblMetazoa"/>
        </authorList>
    </citation>
    <scope>IDENTIFICATION</scope>
</reference>
<dbReference type="EnsemblMetazoa" id="XM_003724045">
    <property type="protein sequence ID" value="XP_003724093"/>
    <property type="gene ID" value="LOC587162"/>
</dbReference>
<keyword evidence="13" id="KW-1185">Reference proteome</keyword>
<dbReference type="InterPro" id="IPR017907">
    <property type="entry name" value="Znf_RING_CS"/>
</dbReference>
<feature type="domain" description="RING-type" evidence="11">
    <location>
        <begin position="24"/>
        <end position="63"/>
    </location>
</feature>
<dbReference type="Gene3D" id="3.10.20.90">
    <property type="entry name" value="Phosphatidylinositol 3-kinase Catalytic Subunit, Chain A, domain 1"/>
    <property type="match status" value="1"/>
</dbReference>
<dbReference type="GeneID" id="594208"/>
<keyword evidence="4 10" id="KW-0863">Zinc-finger</keyword>
<dbReference type="PANTHER" id="PTHR10825">
    <property type="entry name" value="RING FINGER DOMAIN-CONTAINING, POLYCOMB GROUP COMPONENT"/>
    <property type="match status" value="1"/>
</dbReference>
<dbReference type="SMART" id="SM00184">
    <property type="entry name" value="RING"/>
    <property type="match status" value="1"/>
</dbReference>
<dbReference type="EnsemblMetazoa" id="XM_030985830">
    <property type="protein sequence ID" value="XP_030841690"/>
    <property type="gene ID" value="LOC594208"/>
</dbReference>
<dbReference type="FunCoup" id="A0A7M7NTY4">
    <property type="interactions" value="250"/>
</dbReference>
<organism evidence="12 13">
    <name type="scientific">Strongylocentrotus purpuratus</name>
    <name type="common">Purple sea urchin</name>
    <dbReference type="NCBI Taxonomy" id="7668"/>
    <lineage>
        <taxon>Eukaryota</taxon>
        <taxon>Metazoa</taxon>
        <taxon>Echinodermata</taxon>
        <taxon>Eleutherozoa</taxon>
        <taxon>Echinozoa</taxon>
        <taxon>Echinoidea</taxon>
        <taxon>Euechinoidea</taxon>
        <taxon>Echinacea</taxon>
        <taxon>Camarodonta</taxon>
        <taxon>Echinidea</taxon>
        <taxon>Strongylocentrotidae</taxon>
        <taxon>Strongylocentrotus</taxon>
    </lineage>
</organism>
<dbReference type="OrthoDB" id="1305878at2759"/>
<dbReference type="Proteomes" id="UP000007110">
    <property type="component" value="Unassembled WGS sequence"/>
</dbReference>
<dbReference type="InterPro" id="IPR032443">
    <property type="entry name" value="RAWUL"/>
</dbReference>
<dbReference type="CDD" id="cd17081">
    <property type="entry name" value="RAWUL_PCGF1"/>
    <property type="match status" value="1"/>
</dbReference>
<dbReference type="GeneID" id="587162"/>
<dbReference type="PANTHER" id="PTHR10825:SF29">
    <property type="entry name" value="POLYCOMB GROUP RING FINGER PROTEIN 1"/>
    <property type="match status" value="1"/>
</dbReference>
<dbReference type="RefSeq" id="XP_003724093.1">
    <property type="nucleotide sequence ID" value="XM_003724045.3"/>
</dbReference>
<dbReference type="InterPro" id="IPR001841">
    <property type="entry name" value="Znf_RING"/>
</dbReference>
<evidence type="ECO:0000256" key="6">
    <source>
        <dbReference type="ARBA" id="ARBA00023015"/>
    </source>
</evidence>
<dbReference type="CDD" id="cd16733">
    <property type="entry name" value="RING-HC_PCGF1"/>
    <property type="match status" value="1"/>
</dbReference>
<sequence length="241" mass="27818">MNGEVSDIHDIKLKIRELNQHIVCILCAGYYIDATTVTECLHTFCKSCIVKYLQTSKICPMCNQKVHETQPVLNLRPDRTMQDVVLKLVPKLFEKEEQRKMEFYKSRGLDKVQSKVQQKSFSGKLDPTGGHFYKNDEQVSLCLEYLGNGPSRAEEDAGITQLDKKYIRCSVRTCVYHLQKLLLKKLDVSKDSEVLLYCEDEELYEEEPMKYIWVSHWKGKAAPMVLKYQIISGSSTQNGIH</sequence>
<dbReference type="AlphaFoldDB" id="A0A7M7NTY4"/>
<dbReference type="KEGG" id="spu:594208"/>
<reference evidence="13" key="1">
    <citation type="submission" date="2015-02" db="EMBL/GenBank/DDBJ databases">
        <title>Genome sequencing for Strongylocentrotus purpuratus.</title>
        <authorList>
            <person name="Murali S."/>
            <person name="Liu Y."/>
            <person name="Vee V."/>
            <person name="English A."/>
            <person name="Wang M."/>
            <person name="Skinner E."/>
            <person name="Han Y."/>
            <person name="Muzny D.M."/>
            <person name="Worley K.C."/>
            <person name="Gibbs R.A."/>
        </authorList>
    </citation>
    <scope>NUCLEOTIDE SEQUENCE</scope>
</reference>
<dbReference type="KEGG" id="spu:587162"/>
<evidence type="ECO:0000256" key="7">
    <source>
        <dbReference type="ARBA" id="ARBA00023163"/>
    </source>
</evidence>
<evidence type="ECO:0000256" key="4">
    <source>
        <dbReference type="ARBA" id="ARBA00022771"/>
    </source>
</evidence>
<dbReference type="EnsemblMetazoa" id="XM_030985831">
    <property type="protein sequence ID" value="XP_030841691"/>
    <property type="gene ID" value="LOC594208"/>
</dbReference>
<proteinExistence type="predicted"/>
<dbReference type="GO" id="GO:0035102">
    <property type="term" value="C:PRC1 complex"/>
    <property type="evidence" value="ECO:0000318"/>
    <property type="project" value="GO_Central"/>
</dbReference>
<dbReference type="FunFam" id="3.30.40.10:FF:000122">
    <property type="entry name" value="polycomb group RING finger protein 1"/>
    <property type="match status" value="1"/>
</dbReference>
<dbReference type="GO" id="GO:0008270">
    <property type="term" value="F:zinc ion binding"/>
    <property type="evidence" value="ECO:0007669"/>
    <property type="project" value="UniProtKB-KW"/>
</dbReference>
<evidence type="ECO:0000256" key="2">
    <source>
        <dbReference type="ARBA" id="ARBA00022491"/>
    </source>
</evidence>
<dbReference type="GO" id="GO:1990841">
    <property type="term" value="F:promoter-specific chromatin binding"/>
    <property type="evidence" value="ECO:0000318"/>
    <property type="project" value="GO_Central"/>
</dbReference>
<dbReference type="PROSITE" id="PS50089">
    <property type="entry name" value="ZF_RING_2"/>
    <property type="match status" value="1"/>
</dbReference>
<dbReference type="PROSITE" id="PS00518">
    <property type="entry name" value="ZF_RING_1"/>
    <property type="match status" value="1"/>
</dbReference>
<evidence type="ECO:0000313" key="13">
    <source>
        <dbReference type="Proteomes" id="UP000007110"/>
    </source>
</evidence>
<keyword evidence="5" id="KW-0862">Zinc</keyword>
<evidence type="ECO:0000256" key="9">
    <source>
        <dbReference type="ARBA" id="ARBA00040075"/>
    </source>
</evidence>
<evidence type="ECO:0000256" key="1">
    <source>
        <dbReference type="ARBA" id="ARBA00004123"/>
    </source>
</evidence>
<evidence type="ECO:0000256" key="10">
    <source>
        <dbReference type="PROSITE-ProRule" id="PRU00175"/>
    </source>
</evidence>
<dbReference type="InterPro" id="IPR013083">
    <property type="entry name" value="Znf_RING/FYVE/PHD"/>
</dbReference>
<keyword evidence="6" id="KW-0805">Transcription regulation</keyword>
<keyword evidence="3" id="KW-0479">Metal-binding</keyword>